<dbReference type="RefSeq" id="WP_150864200.1">
    <property type="nucleotide sequence ID" value="NZ_VYXP01000005.1"/>
</dbReference>
<accession>A0A5N0T9V8</accession>
<feature type="domain" description="HTH merR-type" evidence="1">
    <location>
        <begin position="5"/>
        <end position="62"/>
    </location>
</feature>
<proteinExistence type="predicted"/>
<evidence type="ECO:0000313" key="3">
    <source>
        <dbReference type="Proteomes" id="UP000325372"/>
    </source>
</evidence>
<dbReference type="EMBL" id="VYXP01000005">
    <property type="protein sequence ID" value="KAA9131551.1"/>
    <property type="molecule type" value="Genomic_DNA"/>
</dbReference>
<dbReference type="Pfam" id="PF13411">
    <property type="entry name" value="MerR_1"/>
    <property type="match status" value="1"/>
</dbReference>
<name>A0A5N0T9V8_9GAMM</name>
<comment type="caution">
    <text evidence="2">The sequence shown here is derived from an EMBL/GenBank/DDBJ whole genome shotgun (WGS) entry which is preliminary data.</text>
</comment>
<dbReference type="AlphaFoldDB" id="A0A5N0T9V8"/>
<protein>
    <submittedName>
        <fullName evidence="2">MerR family transcriptional regulator</fullName>
    </submittedName>
</protein>
<gene>
    <name evidence="2" type="ORF">F3N42_09550</name>
</gene>
<dbReference type="GO" id="GO:0003677">
    <property type="term" value="F:DNA binding"/>
    <property type="evidence" value="ECO:0007669"/>
    <property type="project" value="InterPro"/>
</dbReference>
<dbReference type="SUPFAM" id="SSF46955">
    <property type="entry name" value="Putative DNA-binding domain"/>
    <property type="match status" value="1"/>
</dbReference>
<dbReference type="GO" id="GO:0006355">
    <property type="term" value="P:regulation of DNA-templated transcription"/>
    <property type="evidence" value="ECO:0007669"/>
    <property type="project" value="InterPro"/>
</dbReference>
<dbReference type="Proteomes" id="UP000325372">
    <property type="component" value="Unassembled WGS sequence"/>
</dbReference>
<sequence length="196" mass="22419">MPKLYDLQEIAKVTGLPERTVRYYLAKVVNAPSGTPGRKSYYDQQTVDRLKLAKQVLARDYDPKRGEVKPSLEQFSDWLDNLDEEEIHRLAEMPYRIKPKAITQPGSAPRRIAMNVAQKAHTEPNLLQVDESASNYLDRIMGPDPHRKPEPPTADHWNEFQFGHDLVIRVRNPLTRDQRRQVELAGALLKSVVGGK</sequence>
<evidence type="ECO:0000313" key="2">
    <source>
        <dbReference type="EMBL" id="KAA9131551.1"/>
    </source>
</evidence>
<dbReference type="InterPro" id="IPR000551">
    <property type="entry name" value="MerR-type_HTH_dom"/>
</dbReference>
<dbReference type="Gene3D" id="1.10.1660.10">
    <property type="match status" value="1"/>
</dbReference>
<reference evidence="2 3" key="1">
    <citation type="submission" date="2019-09" db="EMBL/GenBank/DDBJ databases">
        <title>Wenzhouxiangella sp. Genome sequencing and assembly.</title>
        <authorList>
            <person name="Zhang R."/>
        </authorList>
    </citation>
    <scope>NUCLEOTIDE SEQUENCE [LARGE SCALE GENOMIC DNA]</scope>
    <source>
        <strain evidence="2 3">W260</strain>
    </source>
</reference>
<keyword evidence="3" id="KW-1185">Reference proteome</keyword>
<evidence type="ECO:0000259" key="1">
    <source>
        <dbReference type="Pfam" id="PF13411"/>
    </source>
</evidence>
<organism evidence="2 3">
    <name type="scientific">Marinihelvus fidelis</name>
    <dbReference type="NCBI Taxonomy" id="2613842"/>
    <lineage>
        <taxon>Bacteria</taxon>
        <taxon>Pseudomonadati</taxon>
        <taxon>Pseudomonadota</taxon>
        <taxon>Gammaproteobacteria</taxon>
        <taxon>Chromatiales</taxon>
        <taxon>Wenzhouxiangellaceae</taxon>
        <taxon>Marinihelvus</taxon>
    </lineage>
</organism>
<dbReference type="InterPro" id="IPR009061">
    <property type="entry name" value="DNA-bd_dom_put_sf"/>
</dbReference>